<dbReference type="InterPro" id="IPR036097">
    <property type="entry name" value="HisK_dim/P_sf"/>
</dbReference>
<dbReference type="Gene3D" id="3.30.565.10">
    <property type="entry name" value="Histidine kinase-like ATPase, C-terminal domain"/>
    <property type="match status" value="1"/>
</dbReference>
<keyword evidence="7 16" id="KW-0418">Kinase</keyword>
<dbReference type="InterPro" id="IPR003660">
    <property type="entry name" value="HAMP_dom"/>
</dbReference>
<evidence type="ECO:0000256" key="10">
    <source>
        <dbReference type="ARBA" id="ARBA00023136"/>
    </source>
</evidence>
<keyword evidence="4" id="KW-0597">Phosphoprotein</keyword>
<dbReference type="CDD" id="cd06225">
    <property type="entry name" value="HAMP"/>
    <property type="match status" value="1"/>
</dbReference>
<feature type="domain" description="Histidine kinase" evidence="14">
    <location>
        <begin position="268"/>
        <end position="511"/>
    </location>
</feature>
<evidence type="ECO:0000256" key="12">
    <source>
        <dbReference type="SAM" id="Phobius"/>
    </source>
</evidence>
<dbReference type="InterPro" id="IPR005467">
    <property type="entry name" value="His_kinase_dom"/>
</dbReference>
<evidence type="ECO:0000256" key="3">
    <source>
        <dbReference type="ARBA" id="ARBA00012438"/>
    </source>
</evidence>
<keyword evidence="6 12" id="KW-0812">Transmembrane</keyword>
<dbReference type="GO" id="GO:0000155">
    <property type="term" value="F:phosphorelay sensor kinase activity"/>
    <property type="evidence" value="ECO:0007669"/>
    <property type="project" value="InterPro"/>
</dbReference>
<dbReference type="CDD" id="cd00075">
    <property type="entry name" value="HATPase"/>
    <property type="match status" value="1"/>
</dbReference>
<comment type="catalytic activity">
    <reaction evidence="1">
        <text>ATP + protein L-histidine = ADP + protein N-phospho-L-histidine.</text>
        <dbReference type="EC" id="2.7.13.3"/>
    </reaction>
</comment>
<evidence type="ECO:0000256" key="2">
    <source>
        <dbReference type="ARBA" id="ARBA00004236"/>
    </source>
</evidence>
<evidence type="ECO:0000256" key="8">
    <source>
        <dbReference type="ARBA" id="ARBA00022989"/>
    </source>
</evidence>
<dbReference type="Gene3D" id="1.10.287.130">
    <property type="match status" value="1"/>
</dbReference>
<dbReference type="CDD" id="cd00082">
    <property type="entry name" value="HisKA"/>
    <property type="match status" value="1"/>
</dbReference>
<dbReference type="SUPFAM" id="SSF47384">
    <property type="entry name" value="Homodimeric domain of signal transducing histidine kinase"/>
    <property type="match status" value="1"/>
</dbReference>
<feature type="domain" description="HAMP" evidence="15">
    <location>
        <begin position="191"/>
        <end position="253"/>
    </location>
</feature>
<dbReference type="SMART" id="SM00388">
    <property type="entry name" value="HisKA"/>
    <property type="match status" value="1"/>
</dbReference>
<dbReference type="EC" id="2.7.13.3" evidence="3"/>
<dbReference type="PROSITE" id="PS50885">
    <property type="entry name" value="HAMP"/>
    <property type="match status" value="1"/>
</dbReference>
<accession>A0AAU8FYQ0</accession>
<comment type="subcellular location">
    <subcellularLocation>
        <location evidence="2">Cell membrane</location>
    </subcellularLocation>
</comment>
<evidence type="ECO:0000256" key="4">
    <source>
        <dbReference type="ARBA" id="ARBA00022553"/>
    </source>
</evidence>
<name>A0AAU8FYQ0_9MICO</name>
<keyword evidence="13" id="KW-0732">Signal</keyword>
<dbReference type="AlphaFoldDB" id="A0AAU8FYQ0"/>
<dbReference type="Gene3D" id="6.10.340.10">
    <property type="match status" value="1"/>
</dbReference>
<evidence type="ECO:0000313" key="16">
    <source>
        <dbReference type="EMBL" id="XCH29036.1"/>
    </source>
</evidence>
<feature type="transmembrane region" description="Helical" evidence="12">
    <location>
        <begin position="167"/>
        <end position="190"/>
    </location>
</feature>
<dbReference type="InterPro" id="IPR050428">
    <property type="entry name" value="TCS_sensor_his_kinase"/>
</dbReference>
<dbReference type="InterPro" id="IPR036890">
    <property type="entry name" value="HATPase_C_sf"/>
</dbReference>
<dbReference type="Pfam" id="PF02518">
    <property type="entry name" value="HATPase_c"/>
    <property type="match status" value="1"/>
</dbReference>
<dbReference type="RefSeq" id="WP_353707408.1">
    <property type="nucleotide sequence ID" value="NZ_CP159290.1"/>
</dbReference>
<keyword evidence="10 12" id="KW-0472">Membrane</keyword>
<protein>
    <recommendedName>
        <fullName evidence="3">histidine kinase</fullName>
        <ecNumber evidence="3">2.7.13.3</ecNumber>
    </recommendedName>
</protein>
<evidence type="ECO:0000256" key="9">
    <source>
        <dbReference type="ARBA" id="ARBA00023012"/>
    </source>
</evidence>
<evidence type="ECO:0000259" key="15">
    <source>
        <dbReference type="PROSITE" id="PS50885"/>
    </source>
</evidence>
<keyword evidence="9" id="KW-0902">Two-component regulatory system</keyword>
<gene>
    <name evidence="16" type="ORF">ABRQ22_15775</name>
</gene>
<feature type="chain" id="PRO_5043437184" description="histidine kinase" evidence="13">
    <location>
        <begin position="23"/>
        <end position="512"/>
    </location>
</feature>
<dbReference type="EMBL" id="CP159290">
    <property type="protein sequence ID" value="XCH29036.1"/>
    <property type="molecule type" value="Genomic_DNA"/>
</dbReference>
<dbReference type="InterPro" id="IPR004358">
    <property type="entry name" value="Sig_transdc_His_kin-like_C"/>
</dbReference>
<dbReference type="FunFam" id="1.10.287.130:FF:000001">
    <property type="entry name" value="Two-component sensor histidine kinase"/>
    <property type="match status" value="1"/>
</dbReference>
<keyword evidence="5" id="KW-0808">Transferase</keyword>
<dbReference type="Pfam" id="PF00512">
    <property type="entry name" value="HisKA"/>
    <property type="match status" value="1"/>
</dbReference>
<evidence type="ECO:0000256" key="7">
    <source>
        <dbReference type="ARBA" id="ARBA00022777"/>
    </source>
</evidence>
<dbReference type="InterPro" id="IPR003661">
    <property type="entry name" value="HisK_dim/P_dom"/>
</dbReference>
<dbReference type="SMART" id="SM00304">
    <property type="entry name" value="HAMP"/>
    <property type="match status" value="1"/>
</dbReference>
<sequence length="512" mass="53545">MVAGVVLVVTVGLAAASTAALRTQLVTQVDHELEQASQRLAQGPGVLPPGRQLPDDATGTPAPSPSSLPDGDDPARLPAGIGPGSALVRYADGQIVLAEYVSSTLERVTLDEAQIATLEAVPADGRAHDVDLPDLGSFRAVHRTTDDDQPVVVASSTTTVDATVEDYVSVQVALGAAGLLAAVLLGTWLVRRSLRPLDDVAAAASRVSELELAQGEIDAIPRVPVDLTDERTEVGQVGAALNRMLENVETSLQARHDSETQVRRFVADASHELRTPLASIRGYAELVRRSPDDVPPATARSLDRIESEAVRMTGLVEDLLLLARLDAGRPLDRAPVDLAGLAVDAVMDAHAAGPDHDWDLDLPGTGDLDVDLATDLPDARGEDTDEDVDLEVLGDEASLRQVLANLLANARTHTPPGTHVAVRLTTDGEDVVLTVADDGPGVPPTLRPTLFRRFTRGDDARNRTGGSTGLGLAIADAIVTAHGGTITVTSATVDEPDPTGTTFTVRLPRGSG</sequence>
<evidence type="ECO:0000256" key="1">
    <source>
        <dbReference type="ARBA" id="ARBA00000085"/>
    </source>
</evidence>
<dbReference type="PRINTS" id="PR00344">
    <property type="entry name" value="BCTRLSENSOR"/>
</dbReference>
<evidence type="ECO:0000256" key="11">
    <source>
        <dbReference type="SAM" id="MobiDB-lite"/>
    </source>
</evidence>
<keyword evidence="8 12" id="KW-1133">Transmembrane helix</keyword>
<dbReference type="PROSITE" id="PS50109">
    <property type="entry name" value="HIS_KIN"/>
    <property type="match status" value="1"/>
</dbReference>
<evidence type="ECO:0000256" key="6">
    <source>
        <dbReference type="ARBA" id="ARBA00022692"/>
    </source>
</evidence>
<feature type="signal peptide" evidence="13">
    <location>
        <begin position="1"/>
        <end position="22"/>
    </location>
</feature>
<dbReference type="InterPro" id="IPR003594">
    <property type="entry name" value="HATPase_dom"/>
</dbReference>
<evidence type="ECO:0000256" key="13">
    <source>
        <dbReference type="SAM" id="SignalP"/>
    </source>
</evidence>
<dbReference type="GO" id="GO:0005886">
    <property type="term" value="C:plasma membrane"/>
    <property type="evidence" value="ECO:0007669"/>
    <property type="project" value="UniProtKB-SubCell"/>
</dbReference>
<dbReference type="SUPFAM" id="SSF55874">
    <property type="entry name" value="ATPase domain of HSP90 chaperone/DNA topoisomerase II/histidine kinase"/>
    <property type="match status" value="1"/>
</dbReference>
<dbReference type="SMART" id="SM00387">
    <property type="entry name" value="HATPase_c"/>
    <property type="match status" value="1"/>
</dbReference>
<feature type="region of interest" description="Disordered" evidence="11">
    <location>
        <begin position="40"/>
        <end position="79"/>
    </location>
</feature>
<evidence type="ECO:0000256" key="5">
    <source>
        <dbReference type="ARBA" id="ARBA00022679"/>
    </source>
</evidence>
<evidence type="ECO:0000259" key="14">
    <source>
        <dbReference type="PROSITE" id="PS50109"/>
    </source>
</evidence>
<dbReference type="Pfam" id="PF00672">
    <property type="entry name" value="HAMP"/>
    <property type="match status" value="1"/>
</dbReference>
<organism evidence="16">
    <name type="scientific">Cellulosimicrobium sp. ES-005</name>
    <dbReference type="NCBI Taxonomy" id="3163031"/>
    <lineage>
        <taxon>Bacteria</taxon>
        <taxon>Bacillati</taxon>
        <taxon>Actinomycetota</taxon>
        <taxon>Actinomycetes</taxon>
        <taxon>Micrococcales</taxon>
        <taxon>Promicromonosporaceae</taxon>
        <taxon>Cellulosimicrobium</taxon>
    </lineage>
</organism>
<dbReference type="PANTHER" id="PTHR45436:SF5">
    <property type="entry name" value="SENSOR HISTIDINE KINASE TRCS"/>
    <property type="match status" value="1"/>
</dbReference>
<dbReference type="PANTHER" id="PTHR45436">
    <property type="entry name" value="SENSOR HISTIDINE KINASE YKOH"/>
    <property type="match status" value="1"/>
</dbReference>
<reference evidence="16" key="1">
    <citation type="submission" date="2024-06" db="EMBL/GenBank/DDBJ databases">
        <title>Complete genome sequence of the cellulolytic actinobacterium, Cellulosimicrobium ES-005.</title>
        <authorList>
            <person name="Matthews C.T."/>
            <person name="Underwood K.D."/>
            <person name="Ghanchi K.M."/>
            <person name="Fields S.D."/>
            <person name="Gardner S.G."/>
        </authorList>
    </citation>
    <scope>NUCLEOTIDE SEQUENCE</scope>
    <source>
        <strain evidence="16">ES-005</strain>
    </source>
</reference>
<proteinExistence type="predicted"/>